<reference evidence="1" key="1">
    <citation type="submission" date="2019-04" db="EMBL/GenBank/DDBJ databases">
        <title>Evolution of Biomass-Degrading Anaerobic Consortia Revealed by Metagenomics.</title>
        <authorList>
            <person name="Peng X."/>
        </authorList>
    </citation>
    <scope>NUCLEOTIDE SEQUENCE</scope>
    <source>
        <strain evidence="1">SIG12</strain>
    </source>
</reference>
<dbReference type="EMBL" id="SUTE01000003">
    <property type="protein sequence ID" value="MBE6504311.1"/>
    <property type="molecule type" value="Genomic_DNA"/>
</dbReference>
<organism evidence="1 2">
    <name type="scientific">Methanobrevibacter millerae</name>
    <dbReference type="NCBI Taxonomy" id="230361"/>
    <lineage>
        <taxon>Archaea</taxon>
        <taxon>Methanobacteriati</taxon>
        <taxon>Methanobacteriota</taxon>
        <taxon>Methanomada group</taxon>
        <taxon>Methanobacteria</taxon>
        <taxon>Methanobacteriales</taxon>
        <taxon>Methanobacteriaceae</taxon>
        <taxon>Methanobrevibacter</taxon>
    </lineage>
</organism>
<dbReference type="RefSeq" id="WP_303735955.1">
    <property type="nucleotide sequence ID" value="NZ_SUTE01000003.1"/>
</dbReference>
<proteinExistence type="predicted"/>
<sequence length="118" mass="13373">MENEEYYIDDNDLVELLKEVLGDKITDEDIEKILKASEDGDLSEDDFDNLVDEILSRSKDNAESITPEPIVPRESKGFVYLSTSPDTCPVCGNSLLDDFYCPNCNLKFSFVTHEDKNP</sequence>
<protein>
    <submittedName>
        <fullName evidence="1">Uncharacterized protein</fullName>
    </submittedName>
</protein>
<name>A0A8T3VHS2_9EURY</name>
<evidence type="ECO:0000313" key="2">
    <source>
        <dbReference type="Proteomes" id="UP000762703"/>
    </source>
</evidence>
<comment type="caution">
    <text evidence="1">The sequence shown here is derived from an EMBL/GenBank/DDBJ whole genome shotgun (WGS) entry which is preliminary data.</text>
</comment>
<gene>
    <name evidence="1" type="ORF">E7Z73_01015</name>
</gene>
<dbReference type="AlphaFoldDB" id="A0A8T3VHS2"/>
<dbReference type="Proteomes" id="UP000762703">
    <property type="component" value="Unassembled WGS sequence"/>
</dbReference>
<accession>A0A8T3VHS2</accession>
<evidence type="ECO:0000313" key="1">
    <source>
        <dbReference type="EMBL" id="MBE6504311.1"/>
    </source>
</evidence>